<comment type="subcellular location">
    <subcellularLocation>
        <location evidence="1 7">Cell inner membrane</location>
        <topology evidence="1 7">Multi-pass membrane protein</topology>
    </subcellularLocation>
</comment>
<dbReference type="InterPro" id="IPR004681">
    <property type="entry name" value="TRAP_DctM"/>
</dbReference>
<dbReference type="PANTHER" id="PTHR33362:SF7">
    <property type="entry name" value="SLL1103 PROTEIN"/>
    <property type="match status" value="1"/>
</dbReference>
<feature type="transmembrane region" description="Helical" evidence="7">
    <location>
        <begin position="340"/>
        <end position="366"/>
    </location>
</feature>
<evidence type="ECO:0000256" key="1">
    <source>
        <dbReference type="ARBA" id="ARBA00004429"/>
    </source>
</evidence>
<dbReference type="NCBIfam" id="TIGR00786">
    <property type="entry name" value="dctM"/>
    <property type="match status" value="1"/>
</dbReference>
<feature type="transmembrane region" description="Helical" evidence="7">
    <location>
        <begin position="153"/>
        <end position="176"/>
    </location>
</feature>
<evidence type="ECO:0000256" key="3">
    <source>
        <dbReference type="ARBA" id="ARBA00022519"/>
    </source>
</evidence>
<evidence type="ECO:0000256" key="4">
    <source>
        <dbReference type="ARBA" id="ARBA00022692"/>
    </source>
</evidence>
<dbReference type="PANTHER" id="PTHR33362">
    <property type="entry name" value="SIALIC ACID TRAP TRANSPORTER PERMEASE PROTEIN SIAT-RELATED"/>
    <property type="match status" value="1"/>
</dbReference>
<comment type="function">
    <text evidence="7">Part of the tripartite ATP-independent periplasmic (TRAP) transport system.</text>
</comment>
<gene>
    <name evidence="9" type="ORF">ACFORG_03240</name>
</gene>
<organism evidence="9 10">
    <name type="scientific">Lutimaribacter marinistellae</name>
    <dbReference type="NCBI Taxonomy" id="1820329"/>
    <lineage>
        <taxon>Bacteria</taxon>
        <taxon>Pseudomonadati</taxon>
        <taxon>Pseudomonadota</taxon>
        <taxon>Alphaproteobacteria</taxon>
        <taxon>Rhodobacterales</taxon>
        <taxon>Roseobacteraceae</taxon>
        <taxon>Lutimaribacter</taxon>
    </lineage>
</organism>
<keyword evidence="2" id="KW-1003">Cell membrane</keyword>
<dbReference type="InterPro" id="IPR010656">
    <property type="entry name" value="DctM"/>
</dbReference>
<keyword evidence="7" id="KW-0813">Transport</keyword>
<evidence type="ECO:0000313" key="9">
    <source>
        <dbReference type="EMBL" id="MFC3612765.1"/>
    </source>
</evidence>
<keyword evidence="3 7" id="KW-0997">Cell inner membrane</keyword>
<feature type="transmembrane region" description="Helical" evidence="7">
    <location>
        <begin position="234"/>
        <end position="257"/>
    </location>
</feature>
<dbReference type="Pfam" id="PF06808">
    <property type="entry name" value="DctM"/>
    <property type="match status" value="1"/>
</dbReference>
<evidence type="ECO:0000256" key="2">
    <source>
        <dbReference type="ARBA" id="ARBA00022475"/>
    </source>
</evidence>
<comment type="caution">
    <text evidence="7">Lacks conserved residue(s) required for the propagation of feature annotation.</text>
</comment>
<comment type="subunit">
    <text evidence="7">The complex comprises the extracytoplasmic solute receptor protein and the two transmembrane proteins.</text>
</comment>
<dbReference type="RefSeq" id="WP_386733957.1">
    <property type="nucleotide sequence ID" value="NZ_JBHRXI010000002.1"/>
</dbReference>
<feature type="transmembrane region" description="Helical" evidence="7">
    <location>
        <begin position="300"/>
        <end position="320"/>
    </location>
</feature>
<comment type="caution">
    <text evidence="9">The sequence shown here is derived from an EMBL/GenBank/DDBJ whole genome shotgun (WGS) entry which is preliminary data.</text>
</comment>
<feature type="domain" description="TRAP C4-dicarboxylate transport system permease DctM subunit" evidence="8">
    <location>
        <begin position="12"/>
        <end position="442"/>
    </location>
</feature>
<accession>A0ABV7TC53</accession>
<keyword evidence="5 7" id="KW-1133">Transmembrane helix</keyword>
<reference evidence="10" key="1">
    <citation type="journal article" date="2019" name="Int. J. Syst. Evol. Microbiol.">
        <title>The Global Catalogue of Microorganisms (GCM) 10K type strain sequencing project: providing services to taxonomists for standard genome sequencing and annotation.</title>
        <authorList>
            <consortium name="The Broad Institute Genomics Platform"/>
            <consortium name="The Broad Institute Genome Sequencing Center for Infectious Disease"/>
            <person name="Wu L."/>
            <person name="Ma J."/>
        </authorList>
    </citation>
    <scope>NUCLEOTIDE SEQUENCE [LARGE SCALE GENOMIC DNA]</scope>
    <source>
        <strain evidence="10">KCTC 42911</strain>
    </source>
</reference>
<feature type="transmembrane region" description="Helical" evidence="7">
    <location>
        <begin position="65"/>
        <end position="87"/>
    </location>
</feature>
<proteinExistence type="inferred from homology"/>
<keyword evidence="10" id="KW-1185">Reference proteome</keyword>
<sequence length="452" mass="47729">MDINTVFVLVMFATFILCLFSGYPMVFVLGGVAVLFAFAGEIANTYFDIWLDADLSFLKLAVRRIFSTVSSYSLIPLPLFIFMGLMLDRSDIARELLDAMQEALVRLPGGLAISVTAIGVVLAASTGIIGASVVLLASLALPSMLEARYSKSLATGVVAASGTLGILIPPSIMLIVMADQLALSVGDLFMAALLPGLVLAALYFVFVIAFAFIFPSHAPRGGAPASGRDRIAAVLRILKALMPPVLLIFSVLGSIFFGIASPTEAAGVGAAGATLLAWIKRRLDFETLRDVCYSTAKTTAFILGALVGATTFAVVLRGLGGDEVIDQTILSLPFGPEGTVLAILGIVFLLGFVLDWIEIAMIVLPLVASSVAALGFDLVWFAILVAVCMQTSFLTPPVGFALFFVKSASPPSVSMIDVYKGVVPFVLLQLVGLALVFAFPELALWLPSIVYQ</sequence>
<dbReference type="Proteomes" id="UP001595629">
    <property type="component" value="Unassembled WGS sequence"/>
</dbReference>
<dbReference type="EMBL" id="JBHRXI010000002">
    <property type="protein sequence ID" value="MFC3612765.1"/>
    <property type="molecule type" value="Genomic_DNA"/>
</dbReference>
<keyword evidence="6 7" id="KW-0472">Membrane</keyword>
<protein>
    <recommendedName>
        <fullName evidence="7">TRAP transporter large permease protein</fullName>
    </recommendedName>
</protein>
<feature type="transmembrane region" description="Helical" evidence="7">
    <location>
        <begin position="425"/>
        <end position="446"/>
    </location>
</feature>
<evidence type="ECO:0000259" key="8">
    <source>
        <dbReference type="Pfam" id="PF06808"/>
    </source>
</evidence>
<feature type="transmembrane region" description="Helical" evidence="7">
    <location>
        <begin position="111"/>
        <end position="141"/>
    </location>
</feature>
<name>A0ABV7TC53_9RHOB</name>
<evidence type="ECO:0000256" key="7">
    <source>
        <dbReference type="RuleBase" id="RU369079"/>
    </source>
</evidence>
<keyword evidence="4 7" id="KW-0812">Transmembrane</keyword>
<comment type="similarity">
    <text evidence="7">Belongs to the TRAP transporter large permease family.</text>
</comment>
<feature type="transmembrane region" description="Helical" evidence="7">
    <location>
        <begin position="188"/>
        <end position="214"/>
    </location>
</feature>
<evidence type="ECO:0000256" key="6">
    <source>
        <dbReference type="ARBA" id="ARBA00023136"/>
    </source>
</evidence>
<evidence type="ECO:0000313" key="10">
    <source>
        <dbReference type="Proteomes" id="UP001595629"/>
    </source>
</evidence>
<evidence type="ECO:0000256" key="5">
    <source>
        <dbReference type="ARBA" id="ARBA00022989"/>
    </source>
</evidence>
<feature type="transmembrane region" description="Helical" evidence="7">
    <location>
        <begin position="378"/>
        <end position="405"/>
    </location>
</feature>
<feature type="transmembrane region" description="Helical" evidence="7">
    <location>
        <begin position="6"/>
        <end position="39"/>
    </location>
</feature>